<accession>A0A2L2DKM8</accession>
<protein>
    <submittedName>
        <fullName evidence="1">Uncharacterized protein</fullName>
    </submittedName>
</protein>
<dbReference type="Proteomes" id="UP000280369">
    <property type="component" value="Segment"/>
</dbReference>
<organism evidence="1">
    <name type="scientific">Acanthamoeba polyphaga mimivirus</name>
    <name type="common">APMV</name>
    <dbReference type="NCBI Taxonomy" id="212035"/>
    <lineage>
        <taxon>Viruses</taxon>
        <taxon>Varidnaviria</taxon>
        <taxon>Bamfordvirae</taxon>
        <taxon>Nucleocytoviricota</taxon>
        <taxon>Megaviricetes</taxon>
        <taxon>Imitervirales</taxon>
        <taxon>Mimiviridae</taxon>
        <taxon>Megamimivirinae</taxon>
        <taxon>Mimivirus</taxon>
        <taxon>Mimivirus bradfordmassiliense</taxon>
    </lineage>
</organism>
<proteinExistence type="predicted"/>
<sequence length="85" mass="9809">MNKYIPVYDIFYCDKNDSLTVPENEPVYSMYTGNIIGFGPIDINTMTDVSLDHYKYGIPFFVIAHDPINYTWIAHSNLPDLVDKN</sequence>
<evidence type="ECO:0000313" key="1">
    <source>
        <dbReference type="EMBL" id="AVG46697.1"/>
    </source>
</evidence>
<reference evidence="1" key="1">
    <citation type="journal article" date="2017" name="Front. Microbiol.">
        <title>Genome Characterization of the First Mimiviruses of Lineage C Isolated in Brazil.</title>
        <authorList>
            <person name="Assis F.L."/>
            <person name="Franco-Luiz A.P.M."/>
            <person name="Dos Santos R.N."/>
            <person name="Campos F.S."/>
            <person name="Dornas F.P."/>
            <person name="Borato P.V.M."/>
            <person name="Franco A.C."/>
            <person name="Abrahao J.S."/>
            <person name="Colson P."/>
            <person name="Scola B."/>
        </authorList>
    </citation>
    <scope>NUCLEOTIDE SEQUENCE [LARGE SCALE GENOMIC DNA]</scope>
</reference>
<organismHost>
    <name type="scientific">Acanthamoeba polyphaga</name>
    <name type="common">Amoeba</name>
    <dbReference type="NCBI Taxonomy" id="5757"/>
</organismHost>
<dbReference type="EMBL" id="MG602507">
    <property type="protein sequence ID" value="AVG46697.1"/>
    <property type="molecule type" value="Genomic_DNA"/>
</dbReference>
<name>A0A2L2DKM8_MIMIV</name>